<gene>
    <name evidence="2" type="ORF">HGA15_19200</name>
</gene>
<evidence type="ECO:0000259" key="1">
    <source>
        <dbReference type="SMART" id="SM00418"/>
    </source>
</evidence>
<evidence type="ECO:0000313" key="2">
    <source>
        <dbReference type="EMBL" id="NKY58228.1"/>
    </source>
</evidence>
<protein>
    <submittedName>
        <fullName evidence="2">Winged helix-turn-helix transcriptional regulator</fullName>
    </submittedName>
</protein>
<dbReference type="Proteomes" id="UP000570678">
    <property type="component" value="Unassembled WGS sequence"/>
</dbReference>
<keyword evidence="3" id="KW-1185">Reference proteome</keyword>
<dbReference type="SUPFAM" id="SSF46785">
    <property type="entry name" value="Winged helix' DNA-binding domain"/>
    <property type="match status" value="1"/>
</dbReference>
<dbReference type="InterPro" id="IPR011991">
    <property type="entry name" value="ArsR-like_HTH"/>
</dbReference>
<organism evidence="2 3">
    <name type="scientific">Nocardia flavorosea</name>
    <dbReference type="NCBI Taxonomy" id="53429"/>
    <lineage>
        <taxon>Bacteria</taxon>
        <taxon>Bacillati</taxon>
        <taxon>Actinomycetota</taxon>
        <taxon>Actinomycetes</taxon>
        <taxon>Mycobacteriales</taxon>
        <taxon>Nocardiaceae</taxon>
        <taxon>Nocardia</taxon>
    </lineage>
</organism>
<evidence type="ECO:0000313" key="3">
    <source>
        <dbReference type="Proteomes" id="UP000570678"/>
    </source>
</evidence>
<accession>A0A846YLX3</accession>
<reference evidence="2 3" key="1">
    <citation type="submission" date="2020-04" db="EMBL/GenBank/DDBJ databases">
        <title>MicrobeNet Type strains.</title>
        <authorList>
            <person name="Nicholson A.C."/>
        </authorList>
    </citation>
    <scope>NUCLEOTIDE SEQUENCE [LARGE SCALE GENOMIC DNA]</scope>
    <source>
        <strain evidence="2 3">JCM 3332</strain>
    </source>
</reference>
<dbReference type="InterPro" id="IPR001845">
    <property type="entry name" value="HTH_ArsR_DNA-bd_dom"/>
</dbReference>
<dbReference type="GO" id="GO:0003700">
    <property type="term" value="F:DNA-binding transcription factor activity"/>
    <property type="evidence" value="ECO:0007669"/>
    <property type="project" value="InterPro"/>
</dbReference>
<name>A0A846YLX3_9NOCA</name>
<dbReference type="EMBL" id="JAAXOT010000009">
    <property type="protein sequence ID" value="NKY58228.1"/>
    <property type="molecule type" value="Genomic_DNA"/>
</dbReference>
<dbReference type="AlphaFoldDB" id="A0A846YLX3"/>
<dbReference type="Gene3D" id="1.10.10.10">
    <property type="entry name" value="Winged helix-like DNA-binding domain superfamily/Winged helix DNA-binding domain"/>
    <property type="match status" value="1"/>
</dbReference>
<comment type="caution">
    <text evidence="2">The sequence shown here is derived from an EMBL/GenBank/DDBJ whole genome shotgun (WGS) entry which is preliminary data.</text>
</comment>
<dbReference type="Pfam" id="PF12840">
    <property type="entry name" value="HTH_20"/>
    <property type="match status" value="1"/>
</dbReference>
<dbReference type="InterPro" id="IPR036390">
    <property type="entry name" value="WH_DNA-bd_sf"/>
</dbReference>
<sequence length="156" mass="16480">MPQDGAVTDVAAKLAELEARIAALEGPAPADRGERGFVEYGGSVDFGGPVDWTIRYSATAIRTLPAHDRVEVLAALGHPVRQALVEALLDGPRSGSELAEAAGLTSQGQLYHHVRTLISAKVIEQHGRGSYRIPAPKLVPTLIIMTAAADIADILR</sequence>
<proteinExistence type="predicted"/>
<dbReference type="SMART" id="SM00418">
    <property type="entry name" value="HTH_ARSR"/>
    <property type="match status" value="1"/>
</dbReference>
<dbReference type="CDD" id="cd00090">
    <property type="entry name" value="HTH_ARSR"/>
    <property type="match status" value="1"/>
</dbReference>
<dbReference type="InterPro" id="IPR036388">
    <property type="entry name" value="WH-like_DNA-bd_sf"/>
</dbReference>
<feature type="domain" description="HTH arsR-type" evidence="1">
    <location>
        <begin position="71"/>
        <end position="150"/>
    </location>
</feature>